<proteinExistence type="predicted"/>
<sequence length="293" mass="33805">MNTTNANMQHTLTATMTHWGSAAFCFLQAPLQERLWQIQLDHDIPNSSDGRFLKMIKVYLQNNASERHRDIDSLDRRGGIRILQSTTSNNRENDPNHTNLTPYRPVFYVQESSLDTFFQLLHNSLKHNLITGHTNSSPKLHVRNNNMHNLPLPKLTVPQWHLIQESNSPDKERLFAVPSPQGHRHLVCILSHKQHQYSLLFRGGAVPFLRNFEVLQHRHPPRAPQPVKPKEEPGILLQVQNDAQGQQEVLTMLEETLQNIPVLLHHNIKERNDSMLSWLLTLDNIYPAKTTSN</sequence>
<comment type="caution">
    <text evidence="1">The sequence shown here is derived from an EMBL/GenBank/DDBJ whole genome shotgun (WGS) entry which is preliminary data.</text>
</comment>
<dbReference type="Proteomes" id="UP000604046">
    <property type="component" value="Unassembled WGS sequence"/>
</dbReference>
<organism evidence="1 2">
    <name type="scientific">Symbiodinium natans</name>
    <dbReference type="NCBI Taxonomy" id="878477"/>
    <lineage>
        <taxon>Eukaryota</taxon>
        <taxon>Sar</taxon>
        <taxon>Alveolata</taxon>
        <taxon>Dinophyceae</taxon>
        <taxon>Suessiales</taxon>
        <taxon>Symbiodiniaceae</taxon>
        <taxon>Symbiodinium</taxon>
    </lineage>
</organism>
<dbReference type="EMBL" id="CAJNDS010000637">
    <property type="protein sequence ID" value="CAE7224363.1"/>
    <property type="molecule type" value="Genomic_DNA"/>
</dbReference>
<evidence type="ECO:0000313" key="2">
    <source>
        <dbReference type="Proteomes" id="UP000604046"/>
    </source>
</evidence>
<gene>
    <name evidence="1" type="ORF">SNAT2548_LOCUS8540</name>
</gene>
<dbReference type="AlphaFoldDB" id="A0A812K5Y7"/>
<name>A0A812K5Y7_9DINO</name>
<evidence type="ECO:0000313" key="1">
    <source>
        <dbReference type="EMBL" id="CAE7224363.1"/>
    </source>
</evidence>
<protein>
    <submittedName>
        <fullName evidence="1">Uncharacterized protein</fullName>
    </submittedName>
</protein>
<reference evidence="1" key="1">
    <citation type="submission" date="2021-02" db="EMBL/GenBank/DDBJ databases">
        <authorList>
            <person name="Dougan E. K."/>
            <person name="Rhodes N."/>
            <person name="Thang M."/>
            <person name="Chan C."/>
        </authorList>
    </citation>
    <scope>NUCLEOTIDE SEQUENCE</scope>
</reference>
<accession>A0A812K5Y7</accession>
<keyword evidence="2" id="KW-1185">Reference proteome</keyword>